<keyword evidence="4 8" id="KW-0999">Mitochondrion inner membrane</keyword>
<dbReference type="GO" id="GO:0046961">
    <property type="term" value="F:proton-transporting ATPase activity, rotational mechanism"/>
    <property type="evidence" value="ECO:0007669"/>
    <property type="project" value="EnsemblFungi"/>
</dbReference>
<proteinExistence type="inferred from homology"/>
<evidence type="ECO:0000256" key="7">
    <source>
        <dbReference type="ARBA" id="ARBA00023136"/>
    </source>
</evidence>
<dbReference type="EMBL" id="FN392321">
    <property type="protein sequence ID" value="CAY70509.1"/>
    <property type="molecule type" value="Genomic_DNA"/>
</dbReference>
<reference evidence="9 10" key="1">
    <citation type="journal article" date="2009" name="Nat. Biotechnol.">
        <title>Genome sequence of the recombinant protein production host Pichia pastoris.</title>
        <authorList>
            <person name="De Schutter K."/>
            <person name="Lin Y.C."/>
            <person name="Tiels P."/>
            <person name="Van Hecke A."/>
            <person name="Glinka S."/>
            <person name="Weber-Lehmann J."/>
            <person name="Rouze P."/>
            <person name="Van de Peer Y."/>
            <person name="Callewaert N."/>
        </authorList>
    </citation>
    <scope>NUCLEOTIDE SEQUENCE [LARGE SCALE GENOMIC DNA]</scope>
    <source>
        <strain evidence="10">GS115 / ATCC 20864</strain>
    </source>
</reference>
<dbReference type="HOGENOM" id="CLU_077208_0_0_1"/>
<dbReference type="SMR" id="C4R4M3"/>
<keyword evidence="5 8" id="KW-0406">Ion transport</keyword>
<dbReference type="Gene3D" id="1.20.5.2210">
    <property type="match status" value="1"/>
</dbReference>
<accession>C4R4M3</accession>
<dbReference type="STRING" id="644223.C4R4M3"/>
<sequence>MSLARVSFRAARQSTIGLRAFQPCAVRLQSSQVEPKAKANSIIDALPGNNILSKTGIVATSVAGAVYAISNELYVVNEESILLLTFAGTVGVVAKVLGPLYNEWASSTIQNITDILNSSRTKHVEAVKGRIDQVGNLKDIVSTTKALFELSKETAQLEAEAFALKQQVDIAAEAKSVLDSWVRYESQVRQLEQQQLASSVISKVQEQLKDPKFQQKVLLQSLEQVEQVFAKK</sequence>
<keyword evidence="10" id="KW-1185">Reference proteome</keyword>
<dbReference type="eggNOG" id="KOG3976">
    <property type="taxonomic scope" value="Eukaryota"/>
</dbReference>
<evidence type="ECO:0000256" key="3">
    <source>
        <dbReference type="ARBA" id="ARBA00022781"/>
    </source>
</evidence>
<keyword evidence="7 8" id="KW-0472">Membrane</keyword>
<comment type="function">
    <text evidence="8">Subunit b, of the mitochondrial membrane ATP synthase complex (F(1)F(0) ATP synthase or Complex V) that produces ATP from ADP in the presence of a proton gradient across the membrane which is generated by electron transport complexes of the respiratory chain. ATP synthase complex consist of a soluble F(1) head domain - the catalytic core - and a membrane F(1) domain - the membrane proton channel. These two domains are linked by a central stalk rotating inside the F(1) region and a stationary peripheral stalk. During catalysis, ATP synthesis in the catalytic domain of F(1) is coupled via a rotary mechanism of the central stalk subunits to proton translocation. In vivo, can only synthesize ATP although its ATP hydrolase activity can be activated artificially in vitro. Part of the complex F(0) domain. Part of the complex F(0) domain and the peripheric stalk, which acts as a stator to hold the catalytic alpha(3)beta(3) subcomplex and subunit a/ATP6 static relative to the rotary elements.</text>
</comment>
<keyword evidence="1 8" id="KW-0813">Transport</keyword>
<dbReference type="Proteomes" id="UP000000314">
    <property type="component" value="Chromosome 3"/>
</dbReference>
<keyword evidence="6 8" id="KW-0496">Mitochondrion</keyword>
<name>C4R4M3_KOMPG</name>
<dbReference type="SUPFAM" id="SSF161060">
    <property type="entry name" value="ATP synthase B chain-like"/>
    <property type="match status" value="1"/>
</dbReference>
<dbReference type="PANTHER" id="PTHR12733">
    <property type="entry name" value="MITOCHONDRIAL ATP SYNTHASE B CHAIN"/>
    <property type="match status" value="1"/>
</dbReference>
<dbReference type="RefSeq" id="XP_002492688.1">
    <property type="nucleotide sequence ID" value="XM_002492643.1"/>
</dbReference>
<dbReference type="GO" id="GO:0065003">
    <property type="term" value="P:protein-containing complex assembly"/>
    <property type="evidence" value="ECO:0007669"/>
    <property type="project" value="EnsemblFungi"/>
</dbReference>
<dbReference type="FunCoup" id="C4R4M3">
    <property type="interactions" value="475"/>
</dbReference>
<dbReference type="InterPro" id="IPR008688">
    <property type="entry name" value="ATP_synth_Bsub_B/MI25"/>
</dbReference>
<comment type="subunit">
    <text evidence="8">F-type ATPases have 2 components, CF(1) - the catalytic core - and CF(0) - the membrane proton channel. In yeast, the dimeric form of ATP synthase consists of 17 polypeptides: alpha, beta, gamma, delta, epsilon, 4 (B), 5 (OSCP), 6 (A), 8, 9 (C), d, E (Tim11), f, g, h, i/j and k.</text>
</comment>
<dbReference type="GO" id="GO:0005743">
    <property type="term" value="C:mitochondrial inner membrane"/>
    <property type="evidence" value="ECO:0007669"/>
    <property type="project" value="UniProtKB-SubCell"/>
</dbReference>
<dbReference type="OrthoDB" id="67388at2759"/>
<evidence type="ECO:0000256" key="4">
    <source>
        <dbReference type="ARBA" id="ARBA00022792"/>
    </source>
</evidence>
<dbReference type="PANTHER" id="PTHR12733:SF3">
    <property type="entry name" value="ATP SYNTHASE F(0) COMPLEX SUBUNIT B1, MITOCHONDRIAL"/>
    <property type="match status" value="1"/>
</dbReference>
<dbReference type="GO" id="GO:0045259">
    <property type="term" value="C:proton-transporting ATP synthase complex"/>
    <property type="evidence" value="ECO:0007669"/>
    <property type="project" value="UniProtKB-KW"/>
</dbReference>
<dbReference type="GO" id="GO:0046933">
    <property type="term" value="F:proton-transporting ATP synthase activity, rotational mechanism"/>
    <property type="evidence" value="ECO:0007669"/>
    <property type="project" value="EnsemblFungi"/>
</dbReference>
<dbReference type="AlphaFoldDB" id="C4R4M3"/>
<evidence type="ECO:0000256" key="1">
    <source>
        <dbReference type="ARBA" id="ARBA00022448"/>
    </source>
</evidence>
<evidence type="ECO:0000256" key="2">
    <source>
        <dbReference type="ARBA" id="ARBA00022547"/>
    </source>
</evidence>
<dbReference type="OMA" id="YTEWADG"/>
<evidence type="ECO:0000313" key="10">
    <source>
        <dbReference type="Proteomes" id="UP000000314"/>
    </source>
</evidence>
<dbReference type="KEGG" id="ppa:PAS_chr3_0460"/>
<gene>
    <name evidence="9" type="ordered locus">PAS_chr3_0460</name>
</gene>
<dbReference type="InterPro" id="IPR013837">
    <property type="entry name" value="ATP_synth_F0_suB"/>
</dbReference>
<organism evidence="9 10">
    <name type="scientific">Komagataella phaffii (strain GS115 / ATCC 20864)</name>
    <name type="common">Yeast</name>
    <name type="synonym">Pichia pastoris</name>
    <dbReference type="NCBI Taxonomy" id="644223"/>
    <lineage>
        <taxon>Eukaryota</taxon>
        <taxon>Fungi</taxon>
        <taxon>Dikarya</taxon>
        <taxon>Ascomycota</taxon>
        <taxon>Saccharomycotina</taxon>
        <taxon>Pichiomycetes</taxon>
        <taxon>Pichiales</taxon>
        <taxon>Pichiaceae</taxon>
        <taxon>Komagataella</taxon>
    </lineage>
</organism>
<protein>
    <recommendedName>
        <fullName evidence="8">ATP synthase subunit 4</fullName>
    </recommendedName>
</protein>
<evidence type="ECO:0000256" key="5">
    <source>
        <dbReference type="ARBA" id="ARBA00023065"/>
    </source>
</evidence>
<evidence type="ECO:0000256" key="6">
    <source>
        <dbReference type="ARBA" id="ARBA00023128"/>
    </source>
</evidence>
<comment type="similarity">
    <text evidence="8">Belongs to the eukaryotic ATPase B chain family.</text>
</comment>
<evidence type="ECO:0000256" key="8">
    <source>
        <dbReference type="RuleBase" id="RU368017"/>
    </source>
</evidence>
<keyword evidence="3 8" id="KW-0375">Hydrogen ion transport</keyword>
<evidence type="ECO:0000313" key="9">
    <source>
        <dbReference type="EMBL" id="CAY70509.1"/>
    </source>
</evidence>
<dbReference type="InParanoid" id="C4R4M3"/>
<keyword evidence="2 8" id="KW-0138">CF(0)</keyword>
<dbReference type="GeneID" id="8199588"/>
<comment type="subcellular location">
    <subcellularLocation>
        <location evidence="8">Mitochondrion</location>
    </subcellularLocation>
    <subcellularLocation>
        <location evidence="8">Mitochondrion inner membrane</location>
    </subcellularLocation>
</comment>
<dbReference type="FunFam" id="1.20.5.2210:FF:000002">
    <property type="entry name" value="ATP synthase subunit 4 mitochondrial"/>
    <property type="match status" value="1"/>
</dbReference>
<dbReference type="Pfam" id="PF05405">
    <property type="entry name" value="Mt_ATP-synt_B"/>
    <property type="match status" value="1"/>
</dbReference>